<feature type="transmembrane region" description="Helical" evidence="1">
    <location>
        <begin position="305"/>
        <end position="324"/>
    </location>
</feature>
<dbReference type="Proteomes" id="UP000708208">
    <property type="component" value="Unassembled WGS sequence"/>
</dbReference>
<keyword evidence="1" id="KW-0472">Membrane</keyword>
<dbReference type="EMBL" id="CAJVCH010300153">
    <property type="protein sequence ID" value="CAG7785633.1"/>
    <property type="molecule type" value="Genomic_DNA"/>
</dbReference>
<keyword evidence="1" id="KW-0812">Transmembrane</keyword>
<sequence>MAVIFKAKKMTCVATIVPIEQAKIEMNGDLTKVHGFKYSRILPESIYFVFLRNKTPVLEDSFVRLHFGINFERVFVLSLVEMRNFTGVFICKFCKSNKKYYYFQKFTCMTLESCVTEMSAAYVSSVANGRNTAWRLIDYMGGDEAVSQTYPSNETKRRSSKWLMKAVAHFLFNENNRTRNTSMFEFRNGPTIIFRTPAHFESRNRVFQTEMYHLGQTDHHIFITPDRVFNRHMTYEILILPFSKDFWLALFLLSGAIISCLTVTADGKLTSTSVTSEILFVISVLLEKCEKCSCPLKTSVVRYRIHFSITMSFMLVAIVITNAYKGSLKSDFQIQRPYETEWKNLVDLHNFSYYQITENPECLQNGGFPCESCRVWCDSAKFDCRFHFKVTLRLSIFSLAEISKFSKDNVGSRQILKLWNQFYFICHSKLEHLFLNQQGDTKIAFVTTEDQFEYHWQLLQNYVVENPKLGIPLGHSRGTKEDYLQNAIYLSIPSGLDEHQQLIPTRIKVLLSSGIYWHWEKLQKIISPRAQNTERKIERQTREKKPTPLGFKTSKIEIIFKLLMFGAFISILVFSGEKLSSNQLFNSWRKRRGQAPPNLKICMLRACSSR</sequence>
<proteinExistence type="predicted"/>
<protein>
    <submittedName>
        <fullName evidence="2">Uncharacterized protein</fullName>
    </submittedName>
</protein>
<evidence type="ECO:0000313" key="3">
    <source>
        <dbReference type="Proteomes" id="UP000708208"/>
    </source>
</evidence>
<gene>
    <name evidence="2" type="ORF">AFUS01_LOCUS24247</name>
</gene>
<dbReference type="AlphaFoldDB" id="A0A8J2KBD0"/>
<keyword evidence="1" id="KW-1133">Transmembrane helix</keyword>
<reference evidence="2" key="1">
    <citation type="submission" date="2021-06" db="EMBL/GenBank/DDBJ databases">
        <authorList>
            <person name="Hodson N. C."/>
            <person name="Mongue J. A."/>
            <person name="Jaron S. K."/>
        </authorList>
    </citation>
    <scope>NUCLEOTIDE SEQUENCE</scope>
</reference>
<organism evidence="2 3">
    <name type="scientific">Allacma fusca</name>
    <dbReference type="NCBI Taxonomy" id="39272"/>
    <lineage>
        <taxon>Eukaryota</taxon>
        <taxon>Metazoa</taxon>
        <taxon>Ecdysozoa</taxon>
        <taxon>Arthropoda</taxon>
        <taxon>Hexapoda</taxon>
        <taxon>Collembola</taxon>
        <taxon>Symphypleona</taxon>
        <taxon>Sminthuridae</taxon>
        <taxon>Allacma</taxon>
    </lineage>
</organism>
<keyword evidence="3" id="KW-1185">Reference proteome</keyword>
<dbReference type="OrthoDB" id="8182981at2759"/>
<evidence type="ECO:0000256" key="1">
    <source>
        <dbReference type="SAM" id="Phobius"/>
    </source>
</evidence>
<feature type="transmembrane region" description="Helical" evidence="1">
    <location>
        <begin position="246"/>
        <end position="265"/>
    </location>
</feature>
<comment type="caution">
    <text evidence="2">The sequence shown here is derived from an EMBL/GenBank/DDBJ whole genome shotgun (WGS) entry which is preliminary data.</text>
</comment>
<accession>A0A8J2KBD0</accession>
<name>A0A8J2KBD0_9HEXA</name>
<evidence type="ECO:0000313" key="2">
    <source>
        <dbReference type="EMBL" id="CAG7785633.1"/>
    </source>
</evidence>